<protein>
    <submittedName>
        <fullName evidence="2">YcaO-like family protein</fullName>
    </submittedName>
</protein>
<evidence type="ECO:0000313" key="2">
    <source>
        <dbReference type="EMBL" id="NGO52165.1"/>
    </source>
</evidence>
<dbReference type="PANTHER" id="PTHR37809">
    <property type="entry name" value="RIBOSOMAL PROTEIN S12 METHYLTHIOTRANSFERASE ACCESSORY FACTOR YCAO"/>
    <property type="match status" value="1"/>
</dbReference>
<dbReference type="Gene3D" id="3.30.160.660">
    <property type="match status" value="1"/>
</dbReference>
<name>A0A6G4WBJ4_9HYPH</name>
<dbReference type="InterPro" id="IPR003776">
    <property type="entry name" value="YcaO-like_dom"/>
</dbReference>
<keyword evidence="3" id="KW-1185">Reference proteome</keyword>
<evidence type="ECO:0000313" key="3">
    <source>
        <dbReference type="Proteomes" id="UP001642900"/>
    </source>
</evidence>
<feature type="domain" description="YcaO" evidence="1">
    <location>
        <begin position="41"/>
        <end position="340"/>
    </location>
</feature>
<gene>
    <name evidence="2" type="ORF">G6N73_13405</name>
</gene>
<organism evidence="2 3">
    <name type="scientific">Allomesorhizobium camelthorni</name>
    <dbReference type="NCBI Taxonomy" id="475069"/>
    <lineage>
        <taxon>Bacteria</taxon>
        <taxon>Pseudomonadati</taxon>
        <taxon>Pseudomonadota</taxon>
        <taxon>Alphaproteobacteria</taxon>
        <taxon>Hyphomicrobiales</taxon>
        <taxon>Phyllobacteriaceae</taxon>
        <taxon>Allomesorhizobium</taxon>
    </lineage>
</organism>
<comment type="caution">
    <text evidence="2">The sequence shown here is derived from an EMBL/GenBank/DDBJ whole genome shotgun (WGS) entry which is preliminary data.</text>
</comment>
<dbReference type="Pfam" id="PF02624">
    <property type="entry name" value="YcaO"/>
    <property type="match status" value="1"/>
</dbReference>
<dbReference type="AlphaFoldDB" id="A0A6G4WBJ4"/>
<dbReference type="Proteomes" id="UP001642900">
    <property type="component" value="Unassembled WGS sequence"/>
</dbReference>
<dbReference type="NCBIfam" id="TIGR00702">
    <property type="entry name" value="YcaO-type kinase domain"/>
    <property type="match status" value="1"/>
</dbReference>
<accession>A0A6G4WBJ4</accession>
<sequence>MAMREALGITRVADITGLDRVGIPVVQVVRPFSLSNAVSQGKGGTIAEAAISAILESAEGCFAERMRHYDAVTASANSLEIPPDRFAAHLQDGAASDWRDQALTWVVAENLLNGSRDMVPLELVHTAYTFPPQPHDGTFAASTTGLAAAFVESDAILHGILECVERDAIARANRTHGFFQRCRVDLETIDDKSVCELLGRLRDRGLLVGLWEAPSPTGIPVICCHLMEDGAAETALLPHPAVGSAASLDPAAAVSHAIYEAAQSRLAAISGARDDMTRAFYPKFPDWQKIATHRRLITEGRGSRNFHACETDRRKGRRAAAQYFAYAWTKRDCRRECGPA</sequence>
<dbReference type="PROSITE" id="PS51664">
    <property type="entry name" value="YCAO"/>
    <property type="match status" value="1"/>
</dbReference>
<dbReference type="EMBL" id="JAAKZF010000015">
    <property type="protein sequence ID" value="NGO52165.1"/>
    <property type="molecule type" value="Genomic_DNA"/>
</dbReference>
<evidence type="ECO:0000259" key="1">
    <source>
        <dbReference type="PROSITE" id="PS51664"/>
    </source>
</evidence>
<proteinExistence type="predicted"/>
<dbReference type="PANTHER" id="PTHR37809:SF1">
    <property type="entry name" value="RIBOSOMAL PROTEIN S12 METHYLTHIOTRANSFERASE ACCESSORY FACTOR YCAO"/>
    <property type="match status" value="1"/>
</dbReference>
<reference evidence="2 3" key="1">
    <citation type="submission" date="2020-02" db="EMBL/GenBank/DDBJ databases">
        <title>Genome sequence of strain CCNWXJ40-4.</title>
        <authorList>
            <person name="Gao J."/>
            <person name="Sun J."/>
        </authorList>
    </citation>
    <scope>NUCLEOTIDE SEQUENCE [LARGE SCALE GENOMIC DNA]</scope>
    <source>
        <strain evidence="2 3">CCNWXJ 40-4</strain>
    </source>
</reference>